<reference evidence="2" key="1">
    <citation type="submission" date="2018-10" db="EMBL/GenBank/DDBJ databases">
        <title>Effector identification in a new, highly contiguous assembly of the strawberry crown rot pathogen Phytophthora cactorum.</title>
        <authorList>
            <person name="Armitage A.D."/>
            <person name="Nellist C.F."/>
            <person name="Bates H."/>
            <person name="Vickerstaff R.J."/>
            <person name="Harrison R.J."/>
        </authorList>
    </citation>
    <scope>NUCLEOTIDE SEQUENCE</scope>
    <source>
        <strain evidence="2">4040</strain>
    </source>
</reference>
<proteinExistence type="predicted"/>
<name>A0A8T1D8C4_9STRA</name>
<accession>A0A8T1D8C4</accession>
<evidence type="ECO:0000313" key="3">
    <source>
        <dbReference type="Proteomes" id="UP000736787"/>
    </source>
</evidence>
<dbReference type="EMBL" id="RCMK01000354">
    <property type="protein sequence ID" value="KAG2934306.1"/>
    <property type="molecule type" value="Genomic_DNA"/>
</dbReference>
<feature type="region of interest" description="Disordered" evidence="1">
    <location>
        <begin position="112"/>
        <end position="149"/>
    </location>
</feature>
<evidence type="ECO:0000256" key="1">
    <source>
        <dbReference type="SAM" id="MobiDB-lite"/>
    </source>
</evidence>
<evidence type="ECO:0000313" key="2">
    <source>
        <dbReference type="EMBL" id="KAG2934306.1"/>
    </source>
</evidence>
<dbReference type="AlphaFoldDB" id="A0A8T1D8C4"/>
<organism evidence="2 3">
    <name type="scientific">Phytophthora cactorum</name>
    <dbReference type="NCBI Taxonomy" id="29920"/>
    <lineage>
        <taxon>Eukaryota</taxon>
        <taxon>Sar</taxon>
        <taxon>Stramenopiles</taxon>
        <taxon>Oomycota</taxon>
        <taxon>Peronosporomycetes</taxon>
        <taxon>Peronosporales</taxon>
        <taxon>Peronosporaceae</taxon>
        <taxon>Phytophthora</taxon>
    </lineage>
</organism>
<sequence length="391" mass="44983">MLHALFYLSFQLSQIVRESMNFCTLRPPNYRFLSDNIIGGVVQRRRTSRDVINEEYRNRQSYEDCYRPRAAVRTHVPRAVNRSSSTSGRSVIPERDAEAVLGLLSLGGTKRKRAESPDISSRKLRCARTEASTPQPETDTESLNSEKQEATVAKWYEEQHVRRERQIDYMQDDRISHLKKQTLKLREEIEKVEYRRREISTALPARQNGWTVAVEYFKLFRHGLQARGRSSMIRHTDEQLDFLRQTMSSTVVLNTGQGHDAMLRSWRCISLWFQDVEVNLEGLDRSAAGSVEAITTTSVTITERTLRNVFPHLISKSGSTSELAQQLLGRRIVMRGLTRFEWDSAAGCFTSVMAHSDLLTPVLHLLGNVEDVARVFERSSITPDFQWRSMV</sequence>
<protein>
    <submittedName>
        <fullName evidence="2">Uncharacterized protein</fullName>
    </submittedName>
</protein>
<feature type="compositionally biased region" description="Polar residues" evidence="1">
    <location>
        <begin position="130"/>
        <end position="143"/>
    </location>
</feature>
<dbReference type="VEuPathDB" id="FungiDB:PC110_g9410"/>
<gene>
    <name evidence="2" type="ORF">PC117_g12693</name>
</gene>
<comment type="caution">
    <text evidence="2">The sequence shown here is derived from an EMBL/GenBank/DDBJ whole genome shotgun (WGS) entry which is preliminary data.</text>
</comment>
<dbReference type="Proteomes" id="UP000736787">
    <property type="component" value="Unassembled WGS sequence"/>
</dbReference>